<dbReference type="InterPro" id="IPR052035">
    <property type="entry name" value="ZnF_BED_domain_contain"/>
</dbReference>
<evidence type="ECO:0000313" key="10">
    <source>
        <dbReference type="Proteomes" id="UP000663828"/>
    </source>
</evidence>
<protein>
    <recommendedName>
        <fullName evidence="7">HAT C-terminal dimerisation domain-containing protein</fullName>
    </recommendedName>
</protein>
<feature type="region of interest" description="Disordered" evidence="6">
    <location>
        <begin position="1"/>
        <end position="21"/>
    </location>
</feature>
<dbReference type="Gene3D" id="1.10.10.1070">
    <property type="entry name" value="Zinc finger, BED domain-containing"/>
    <property type="match status" value="1"/>
</dbReference>
<dbReference type="EMBL" id="CAJNOJ010000528">
    <property type="protein sequence ID" value="CAF1476821.1"/>
    <property type="molecule type" value="Genomic_DNA"/>
</dbReference>
<dbReference type="PANTHER" id="PTHR46481">
    <property type="entry name" value="ZINC FINGER BED DOMAIN-CONTAINING PROTEIN 4"/>
    <property type="match status" value="1"/>
</dbReference>
<keyword evidence="4" id="KW-0862">Zinc</keyword>
<evidence type="ECO:0000313" key="8">
    <source>
        <dbReference type="EMBL" id="CAF1285412.1"/>
    </source>
</evidence>
<evidence type="ECO:0000256" key="6">
    <source>
        <dbReference type="SAM" id="MobiDB-lite"/>
    </source>
</evidence>
<proteinExistence type="predicted"/>
<dbReference type="InterPro" id="IPR008906">
    <property type="entry name" value="HATC_C_dom"/>
</dbReference>
<feature type="compositionally biased region" description="Low complexity" evidence="6">
    <location>
        <begin position="125"/>
        <end position="135"/>
    </location>
</feature>
<comment type="subcellular location">
    <subcellularLocation>
        <location evidence="1">Nucleus</location>
    </subcellularLocation>
</comment>
<dbReference type="SUPFAM" id="SSF53098">
    <property type="entry name" value="Ribonuclease H-like"/>
    <property type="match status" value="1"/>
</dbReference>
<evidence type="ECO:0000256" key="5">
    <source>
        <dbReference type="ARBA" id="ARBA00023242"/>
    </source>
</evidence>
<dbReference type="Proteomes" id="UP000663828">
    <property type="component" value="Unassembled WGS sequence"/>
</dbReference>
<evidence type="ECO:0000313" key="9">
    <source>
        <dbReference type="EMBL" id="CAF1476821.1"/>
    </source>
</evidence>
<keyword evidence="5" id="KW-0539">Nucleus</keyword>
<accession>A0A815CCE4</accession>
<feature type="compositionally biased region" description="Acidic residues" evidence="6">
    <location>
        <begin position="373"/>
        <end position="395"/>
    </location>
</feature>
<feature type="region of interest" description="Disordered" evidence="6">
    <location>
        <begin position="115"/>
        <end position="135"/>
    </location>
</feature>
<dbReference type="EMBL" id="CAJNOR010002375">
    <property type="protein sequence ID" value="CAF1285412.1"/>
    <property type="molecule type" value="Genomic_DNA"/>
</dbReference>
<name>A0A815CCE4_ADIRI</name>
<organism evidence="8 10">
    <name type="scientific">Adineta ricciae</name>
    <name type="common">Rotifer</name>
    <dbReference type="NCBI Taxonomy" id="249248"/>
    <lineage>
        <taxon>Eukaryota</taxon>
        <taxon>Metazoa</taxon>
        <taxon>Spiralia</taxon>
        <taxon>Gnathifera</taxon>
        <taxon>Rotifera</taxon>
        <taxon>Eurotatoria</taxon>
        <taxon>Bdelloidea</taxon>
        <taxon>Adinetida</taxon>
        <taxon>Adinetidae</taxon>
        <taxon>Adineta</taxon>
    </lineage>
</organism>
<dbReference type="InterPro" id="IPR012337">
    <property type="entry name" value="RNaseH-like_sf"/>
</dbReference>
<evidence type="ECO:0000256" key="1">
    <source>
        <dbReference type="ARBA" id="ARBA00004123"/>
    </source>
</evidence>
<evidence type="ECO:0000256" key="4">
    <source>
        <dbReference type="ARBA" id="ARBA00022833"/>
    </source>
</evidence>
<dbReference type="OrthoDB" id="1607513at2759"/>
<dbReference type="Pfam" id="PF05699">
    <property type="entry name" value="Dimer_Tnp_hAT"/>
    <property type="match status" value="1"/>
</dbReference>
<dbReference type="GO" id="GO:0005634">
    <property type="term" value="C:nucleus"/>
    <property type="evidence" value="ECO:0007669"/>
    <property type="project" value="UniProtKB-SubCell"/>
</dbReference>
<dbReference type="Proteomes" id="UP000663852">
    <property type="component" value="Unassembled WGS sequence"/>
</dbReference>
<keyword evidence="10" id="KW-1185">Reference proteome</keyword>
<evidence type="ECO:0000256" key="2">
    <source>
        <dbReference type="ARBA" id="ARBA00022723"/>
    </source>
</evidence>
<evidence type="ECO:0000256" key="3">
    <source>
        <dbReference type="ARBA" id="ARBA00022771"/>
    </source>
</evidence>
<dbReference type="SUPFAM" id="SSF140996">
    <property type="entry name" value="Hermes dimerisation domain"/>
    <property type="match status" value="1"/>
</dbReference>
<dbReference type="GO" id="GO:0046983">
    <property type="term" value="F:protein dimerization activity"/>
    <property type="evidence" value="ECO:0007669"/>
    <property type="project" value="InterPro"/>
</dbReference>
<comment type="caution">
    <text evidence="8">The sequence shown here is derived from an EMBL/GenBank/DDBJ whole genome shotgun (WGS) entry which is preliminary data.</text>
</comment>
<dbReference type="GO" id="GO:0008270">
    <property type="term" value="F:zinc ion binding"/>
    <property type="evidence" value="ECO:0007669"/>
    <property type="project" value="UniProtKB-KW"/>
</dbReference>
<feature type="domain" description="HAT C-terminal dimerisation" evidence="7">
    <location>
        <begin position="679"/>
        <end position="763"/>
    </location>
</feature>
<evidence type="ECO:0000259" key="7">
    <source>
        <dbReference type="Pfam" id="PF05699"/>
    </source>
</evidence>
<reference evidence="8" key="1">
    <citation type="submission" date="2021-02" db="EMBL/GenBank/DDBJ databases">
        <authorList>
            <person name="Nowell W R."/>
        </authorList>
    </citation>
    <scope>NUCLEOTIDE SEQUENCE</scope>
</reference>
<dbReference type="AlphaFoldDB" id="A0A815CCE4"/>
<gene>
    <name evidence="9" type="ORF">EDS130_LOCUS41170</name>
    <name evidence="8" type="ORF">XAT740_LOCUS28046</name>
</gene>
<keyword evidence="3" id="KW-0863">Zinc-finger</keyword>
<keyword evidence="2" id="KW-0479">Metal-binding</keyword>
<feature type="region of interest" description="Disordered" evidence="6">
    <location>
        <begin position="346"/>
        <end position="395"/>
    </location>
</feature>
<sequence length="770" mass="86784">MIELHDLSSDESFDGTTSSALSRSSSKACATSNKNSSNNIVYNSPNIKVLLKEQPEKYTLVKNDKVNNLKPSPCWDRFALPAVKDENDRTIVIKDYATCRSCYTTYRYTYGSTKSLNSHKCPKESSTSSPSSSIRSLSFNVKDNKSSTNKKKTMTSLIASWICTSMRPISIVEDVGFFNVIEQCLKWDCGPFSNVNGNDIIPSRYTITREIARQANDIREHLGVKLRKAAEDGVLSISPDLWTDKFKQNSYLGMTAHYVHDNHCLHTIDLCCEPYNEINKRAPNIRKAITSALSRFQLDDLMNKIIFVCDRGPNLAKALEDCQVVHCFPHRLNNILKRTFYSAGTAEKNQKKNRKQSSNKKPTSDQSTLDEFTTGDDDNCLMDYDDRDSDDSEDDDVDVALDAKVVELALRSLSTPAERDHINILQKDLPHYASHLLATIVRCKELCCYVKRVNWNPLLEELGKSTIKQEIIVRWLTMSQLLESILTSYSTLTSIASDKGTLHTLPSIDIPSVAAIVGLFSPWKHVIERVQTTKTPSLHLVLTSYWYLMKSLTVTNDEAADKSAKGLVFFKTRARQLLKSMFILNDMHWMAAVLNPRTRMLKFATDVERTHAYGLVRSELAKTADKQWNNENRLATSSTAANSSSPPQKKFRSYTLQFDDDLDDESTSNITSCKSVCGELDMYLQIKLTKCTYLNDINNNPLIFWKEQESLLPNLSKLAKRTFCIPASSAAVERAFSCAGVILCQRRSNLNPSTVNDIIVVRSATILAHN</sequence>
<dbReference type="PANTHER" id="PTHR46481:SF10">
    <property type="entry name" value="ZINC FINGER BED DOMAIN-CONTAINING PROTEIN 39"/>
    <property type="match status" value="1"/>
</dbReference>